<feature type="region of interest" description="Disordered" evidence="1">
    <location>
        <begin position="29"/>
        <end position="105"/>
    </location>
</feature>
<dbReference type="AlphaFoldDB" id="A0A9J6GUF3"/>
<feature type="compositionally biased region" description="Pro residues" evidence="1">
    <location>
        <begin position="76"/>
        <end position="92"/>
    </location>
</feature>
<sequence>MCQLSRRTLRLVEDLPSLRTGTKVLQQIVKDNSSHKDASAKVRRCRPSRRRKSLTPVGFQEGQDHKRENPTTSQVLPPPPPVDPASPPPPELPAESKAAWPRLHL</sequence>
<comment type="caution">
    <text evidence="2">The sequence shown here is derived from an EMBL/GenBank/DDBJ whole genome shotgun (WGS) entry which is preliminary data.</text>
</comment>
<organism evidence="2 3">
    <name type="scientific">Haemaphysalis longicornis</name>
    <name type="common">Bush tick</name>
    <dbReference type="NCBI Taxonomy" id="44386"/>
    <lineage>
        <taxon>Eukaryota</taxon>
        <taxon>Metazoa</taxon>
        <taxon>Ecdysozoa</taxon>
        <taxon>Arthropoda</taxon>
        <taxon>Chelicerata</taxon>
        <taxon>Arachnida</taxon>
        <taxon>Acari</taxon>
        <taxon>Parasitiformes</taxon>
        <taxon>Ixodida</taxon>
        <taxon>Ixodoidea</taxon>
        <taxon>Ixodidae</taxon>
        <taxon>Haemaphysalinae</taxon>
        <taxon>Haemaphysalis</taxon>
    </lineage>
</organism>
<proteinExistence type="predicted"/>
<accession>A0A9J6GUF3</accession>
<evidence type="ECO:0000256" key="1">
    <source>
        <dbReference type="SAM" id="MobiDB-lite"/>
    </source>
</evidence>
<feature type="compositionally biased region" description="Basic residues" evidence="1">
    <location>
        <begin position="41"/>
        <end position="53"/>
    </location>
</feature>
<evidence type="ECO:0000313" key="3">
    <source>
        <dbReference type="Proteomes" id="UP000821853"/>
    </source>
</evidence>
<reference evidence="2 3" key="1">
    <citation type="journal article" date="2020" name="Cell">
        <title>Large-Scale Comparative Analyses of Tick Genomes Elucidate Their Genetic Diversity and Vector Capacities.</title>
        <authorList>
            <consortium name="Tick Genome and Microbiome Consortium (TIGMIC)"/>
            <person name="Jia N."/>
            <person name="Wang J."/>
            <person name="Shi W."/>
            <person name="Du L."/>
            <person name="Sun Y."/>
            <person name="Zhan W."/>
            <person name="Jiang J.F."/>
            <person name="Wang Q."/>
            <person name="Zhang B."/>
            <person name="Ji P."/>
            <person name="Bell-Sakyi L."/>
            <person name="Cui X.M."/>
            <person name="Yuan T.T."/>
            <person name="Jiang B.G."/>
            <person name="Yang W.F."/>
            <person name="Lam T.T."/>
            <person name="Chang Q.C."/>
            <person name="Ding S.J."/>
            <person name="Wang X.J."/>
            <person name="Zhu J.G."/>
            <person name="Ruan X.D."/>
            <person name="Zhao L."/>
            <person name="Wei J.T."/>
            <person name="Ye R.Z."/>
            <person name="Que T.C."/>
            <person name="Du C.H."/>
            <person name="Zhou Y.H."/>
            <person name="Cheng J.X."/>
            <person name="Dai P.F."/>
            <person name="Guo W.B."/>
            <person name="Han X.H."/>
            <person name="Huang E.J."/>
            <person name="Li L.F."/>
            <person name="Wei W."/>
            <person name="Gao Y.C."/>
            <person name="Liu J.Z."/>
            <person name="Shao H.Z."/>
            <person name="Wang X."/>
            <person name="Wang C.C."/>
            <person name="Yang T.C."/>
            <person name="Huo Q.B."/>
            <person name="Li W."/>
            <person name="Chen H.Y."/>
            <person name="Chen S.E."/>
            <person name="Zhou L.G."/>
            <person name="Ni X.B."/>
            <person name="Tian J.H."/>
            <person name="Sheng Y."/>
            <person name="Liu T."/>
            <person name="Pan Y.S."/>
            <person name="Xia L.Y."/>
            <person name="Li J."/>
            <person name="Zhao F."/>
            <person name="Cao W.C."/>
        </authorList>
    </citation>
    <scope>NUCLEOTIDE SEQUENCE [LARGE SCALE GENOMIC DNA]</scope>
    <source>
        <strain evidence="2">HaeL-2018</strain>
    </source>
</reference>
<dbReference type="VEuPathDB" id="VectorBase:HLOH_043327"/>
<dbReference type="EMBL" id="JABSTR010000008">
    <property type="protein sequence ID" value="KAH9378007.1"/>
    <property type="molecule type" value="Genomic_DNA"/>
</dbReference>
<gene>
    <name evidence="2" type="ORF">HPB48_013535</name>
</gene>
<protein>
    <submittedName>
        <fullName evidence="2">Uncharacterized protein</fullName>
    </submittedName>
</protein>
<evidence type="ECO:0000313" key="2">
    <source>
        <dbReference type="EMBL" id="KAH9378007.1"/>
    </source>
</evidence>
<keyword evidence="3" id="KW-1185">Reference proteome</keyword>
<name>A0A9J6GUF3_HAELO</name>
<dbReference type="Proteomes" id="UP000821853">
    <property type="component" value="Unassembled WGS sequence"/>
</dbReference>